<feature type="transmembrane region" description="Helical" evidence="2">
    <location>
        <begin position="168"/>
        <end position="189"/>
    </location>
</feature>
<evidence type="ECO:0000313" key="4">
    <source>
        <dbReference type="Proteomes" id="UP000256964"/>
    </source>
</evidence>
<protein>
    <submittedName>
        <fullName evidence="3">Uncharacterized protein</fullName>
    </submittedName>
</protein>
<accession>A0A371CZS1</accession>
<proteinExistence type="predicted"/>
<reference evidence="3 4" key="1">
    <citation type="journal article" date="2018" name="Biotechnol. Biofuels">
        <title>Integrative visual omics of the white-rot fungus Polyporus brumalis exposes the biotechnological potential of its oxidative enzymes for delignifying raw plant biomass.</title>
        <authorList>
            <person name="Miyauchi S."/>
            <person name="Rancon A."/>
            <person name="Drula E."/>
            <person name="Hage H."/>
            <person name="Chaduli D."/>
            <person name="Favel A."/>
            <person name="Grisel S."/>
            <person name="Henrissat B."/>
            <person name="Herpoel-Gimbert I."/>
            <person name="Ruiz-Duenas F.J."/>
            <person name="Chevret D."/>
            <person name="Hainaut M."/>
            <person name="Lin J."/>
            <person name="Wang M."/>
            <person name="Pangilinan J."/>
            <person name="Lipzen A."/>
            <person name="Lesage-Meessen L."/>
            <person name="Navarro D."/>
            <person name="Riley R."/>
            <person name="Grigoriev I.V."/>
            <person name="Zhou S."/>
            <person name="Raouche S."/>
            <person name="Rosso M.N."/>
        </authorList>
    </citation>
    <scope>NUCLEOTIDE SEQUENCE [LARGE SCALE GENOMIC DNA]</scope>
    <source>
        <strain evidence="3 4">BRFM 1820</strain>
    </source>
</reference>
<dbReference type="EMBL" id="KZ857434">
    <property type="protein sequence ID" value="RDX45775.1"/>
    <property type="molecule type" value="Genomic_DNA"/>
</dbReference>
<evidence type="ECO:0000256" key="2">
    <source>
        <dbReference type="SAM" id="Phobius"/>
    </source>
</evidence>
<keyword evidence="2" id="KW-1133">Transmembrane helix</keyword>
<dbReference type="STRING" id="139420.A0A371CZS1"/>
<dbReference type="AlphaFoldDB" id="A0A371CZS1"/>
<keyword evidence="2" id="KW-0812">Transmembrane</keyword>
<evidence type="ECO:0000256" key="1">
    <source>
        <dbReference type="SAM" id="MobiDB-lite"/>
    </source>
</evidence>
<feature type="transmembrane region" description="Helical" evidence="2">
    <location>
        <begin position="12"/>
        <end position="34"/>
    </location>
</feature>
<dbReference type="Proteomes" id="UP000256964">
    <property type="component" value="Unassembled WGS sequence"/>
</dbReference>
<keyword evidence="2" id="KW-0472">Membrane</keyword>
<gene>
    <name evidence="3" type="ORF">OH76DRAFT_932891</name>
</gene>
<keyword evidence="4" id="KW-1185">Reference proteome</keyword>
<feature type="transmembrane region" description="Helical" evidence="2">
    <location>
        <begin position="210"/>
        <end position="232"/>
    </location>
</feature>
<feature type="transmembrane region" description="Helical" evidence="2">
    <location>
        <begin position="238"/>
        <end position="259"/>
    </location>
</feature>
<sequence length="361" mass="39393">MLSLSEATILSTTLQAILYGFSLFMFILTFRTVFRNNRRRRVNYGMLAATCALLLLSSAEMAINIVRLYQGFISKGLALSGGSEDYFSSATDATFLVKSCLYNAQTVILDAVVIYRAYVVWQSLLAILVPVICWCGLVAASVGLNVAFSETLTDVQARDIFGKVAGRWITATYSLTLVTNILTTVILALKIWQVARRSARYLSGSSLTSILRVIVESGAIYSVTVAAALVAFLIKSNFVYVILDLISPVICIVFSMIIVRVSSATESDSDIFSASTNRPPEWTTQFPRNLRRRREGTGNSFGMGEIAVEITETVHVDRATTPSDLKPPGILPEGDAPGGTTTPEFHCRDAGLVRKASEEHV</sequence>
<feature type="transmembrane region" description="Helical" evidence="2">
    <location>
        <begin position="125"/>
        <end position="148"/>
    </location>
</feature>
<dbReference type="OrthoDB" id="3354175at2759"/>
<evidence type="ECO:0000313" key="3">
    <source>
        <dbReference type="EMBL" id="RDX45775.1"/>
    </source>
</evidence>
<name>A0A371CZS1_9APHY</name>
<organism evidence="3 4">
    <name type="scientific">Lentinus brumalis</name>
    <dbReference type="NCBI Taxonomy" id="2498619"/>
    <lineage>
        <taxon>Eukaryota</taxon>
        <taxon>Fungi</taxon>
        <taxon>Dikarya</taxon>
        <taxon>Basidiomycota</taxon>
        <taxon>Agaricomycotina</taxon>
        <taxon>Agaricomycetes</taxon>
        <taxon>Polyporales</taxon>
        <taxon>Polyporaceae</taxon>
        <taxon>Lentinus</taxon>
    </lineage>
</organism>
<feature type="region of interest" description="Disordered" evidence="1">
    <location>
        <begin position="319"/>
        <end position="346"/>
    </location>
</feature>